<reference evidence="12" key="1">
    <citation type="submission" date="2016-04" db="EMBL/GenBank/DDBJ databases">
        <title>Comparative genomics of biotechnologically important yeasts.</title>
        <authorList>
            <consortium name="DOE Joint Genome Institute"/>
            <person name="Riley R."/>
            <person name="Haridas S."/>
            <person name="Wolfe K.H."/>
            <person name="Lopes M.R."/>
            <person name="Hittinger C.T."/>
            <person name="Goker M."/>
            <person name="Salamov A."/>
            <person name="Wisecaver J."/>
            <person name="Long T.M."/>
            <person name="Aerts A.L."/>
            <person name="Barry K."/>
            <person name="Choi C."/>
            <person name="Clum A."/>
            <person name="Coughlan A.Y."/>
            <person name="Deshpande S."/>
            <person name="Douglass A.P."/>
            <person name="Hanson S.J."/>
            <person name="Klenk H.-P."/>
            <person name="Labutti K."/>
            <person name="Lapidus A."/>
            <person name="Lindquist E."/>
            <person name="Lipzen A."/>
            <person name="Meier-Kolthoff J.P."/>
            <person name="Ohm R.A."/>
            <person name="Otillar R.P."/>
            <person name="Pangilinan J."/>
            <person name="Peng Y."/>
            <person name="Rokas A."/>
            <person name="Rosa C.A."/>
            <person name="Scheuner C."/>
            <person name="Sibirny A.A."/>
            <person name="Slot J.C."/>
            <person name="Stielow J.B."/>
            <person name="Sun H."/>
            <person name="Kurtzman C.P."/>
            <person name="Blackwell M."/>
            <person name="Grigoriev I.V."/>
            <person name="Jeffries T.W."/>
        </authorList>
    </citation>
    <scope>NUCLEOTIDE SEQUENCE [LARGE SCALE GENOMIC DNA]</scope>
    <source>
        <strain evidence="12">NRRL YB-2248</strain>
    </source>
</reference>
<proteinExistence type="inferred from homology"/>
<dbReference type="PROSITE" id="PS50005">
    <property type="entry name" value="TPR"/>
    <property type="match status" value="1"/>
</dbReference>
<evidence type="ECO:0000256" key="3">
    <source>
        <dbReference type="ARBA" id="ARBA00022737"/>
    </source>
</evidence>
<feature type="repeat" description="TPR" evidence="10">
    <location>
        <begin position="153"/>
        <end position="186"/>
    </location>
</feature>
<dbReference type="EMBL" id="KV453854">
    <property type="protein sequence ID" value="ODV85044.1"/>
    <property type="molecule type" value="Genomic_DNA"/>
</dbReference>
<evidence type="ECO:0000313" key="11">
    <source>
        <dbReference type="EMBL" id="ODV85044.1"/>
    </source>
</evidence>
<keyword evidence="6" id="KW-1133">Transmembrane helix</keyword>
<evidence type="ECO:0000313" key="12">
    <source>
        <dbReference type="Proteomes" id="UP000094801"/>
    </source>
</evidence>
<evidence type="ECO:0000256" key="4">
    <source>
        <dbReference type="ARBA" id="ARBA00022787"/>
    </source>
</evidence>
<dbReference type="PROSITE" id="PS50293">
    <property type="entry name" value="TPR_REGION"/>
    <property type="match status" value="1"/>
</dbReference>
<keyword evidence="3" id="KW-0677">Repeat</keyword>
<dbReference type="InterPro" id="IPR019734">
    <property type="entry name" value="TPR_rpt"/>
</dbReference>
<name>A0A1E4SZY1_9ASCO</name>
<keyword evidence="5 10" id="KW-0802">TPR repeat</keyword>
<dbReference type="AlphaFoldDB" id="A0A1E4SZY1"/>
<gene>
    <name evidence="11" type="ORF">CANARDRAFT_28764</name>
</gene>
<evidence type="ECO:0000256" key="2">
    <source>
        <dbReference type="ARBA" id="ARBA00022692"/>
    </source>
</evidence>
<dbReference type="STRING" id="983967.A0A1E4SZY1"/>
<evidence type="ECO:0000256" key="1">
    <source>
        <dbReference type="ARBA" id="ARBA00004572"/>
    </source>
</evidence>
<evidence type="ECO:0000256" key="9">
    <source>
        <dbReference type="ARBA" id="ARBA00038030"/>
    </source>
</evidence>
<evidence type="ECO:0000256" key="6">
    <source>
        <dbReference type="ARBA" id="ARBA00022989"/>
    </source>
</evidence>
<dbReference type="PANTHER" id="PTHR46208:SF1">
    <property type="entry name" value="MITOCHONDRIAL IMPORT RECEPTOR SUBUNIT TOM70"/>
    <property type="match status" value="1"/>
</dbReference>
<dbReference type="SUPFAM" id="SSF48452">
    <property type="entry name" value="TPR-like"/>
    <property type="match status" value="1"/>
</dbReference>
<organism evidence="11 12">
    <name type="scientific">[Candida] arabinofermentans NRRL YB-2248</name>
    <dbReference type="NCBI Taxonomy" id="983967"/>
    <lineage>
        <taxon>Eukaryota</taxon>
        <taxon>Fungi</taxon>
        <taxon>Dikarya</taxon>
        <taxon>Ascomycota</taxon>
        <taxon>Saccharomycotina</taxon>
        <taxon>Pichiomycetes</taxon>
        <taxon>Pichiales</taxon>
        <taxon>Pichiaceae</taxon>
        <taxon>Ogataea</taxon>
        <taxon>Ogataea/Candida clade</taxon>
    </lineage>
</organism>
<keyword evidence="8" id="KW-0472">Membrane</keyword>
<protein>
    <submittedName>
        <fullName evidence="11">Uncharacterized protein</fullName>
    </submittedName>
</protein>
<evidence type="ECO:0000256" key="5">
    <source>
        <dbReference type="ARBA" id="ARBA00022803"/>
    </source>
</evidence>
<evidence type="ECO:0000256" key="8">
    <source>
        <dbReference type="ARBA" id="ARBA00023136"/>
    </source>
</evidence>
<keyword evidence="4" id="KW-1000">Mitochondrion outer membrane</keyword>
<dbReference type="Pfam" id="PF13432">
    <property type="entry name" value="TPR_16"/>
    <property type="match status" value="1"/>
</dbReference>
<dbReference type="SMART" id="SM00028">
    <property type="entry name" value="TPR"/>
    <property type="match status" value="5"/>
</dbReference>
<keyword evidence="2" id="KW-0812">Transmembrane</keyword>
<comment type="subcellular location">
    <subcellularLocation>
        <location evidence="1">Mitochondrion outer membrane</location>
        <topology evidence="1">Single-pass membrane protein</topology>
    </subcellularLocation>
</comment>
<dbReference type="Proteomes" id="UP000094801">
    <property type="component" value="Unassembled WGS sequence"/>
</dbReference>
<dbReference type="GO" id="GO:0030150">
    <property type="term" value="P:protein import into mitochondrial matrix"/>
    <property type="evidence" value="ECO:0007669"/>
    <property type="project" value="TreeGrafter"/>
</dbReference>
<dbReference type="InterPro" id="IPR013105">
    <property type="entry name" value="TPR_2"/>
</dbReference>
<dbReference type="GO" id="GO:0008320">
    <property type="term" value="F:protein transmembrane transporter activity"/>
    <property type="evidence" value="ECO:0007669"/>
    <property type="project" value="TreeGrafter"/>
</dbReference>
<comment type="similarity">
    <text evidence="9">Belongs to the Tom70 family.</text>
</comment>
<dbReference type="PANTHER" id="PTHR46208">
    <property type="entry name" value="MITOCHONDRIAL IMPORT RECEPTOR SUBUNIT TOM70"/>
    <property type="match status" value="1"/>
</dbReference>
<dbReference type="GO" id="GO:0045039">
    <property type="term" value="P:protein insertion into mitochondrial inner membrane"/>
    <property type="evidence" value="ECO:0007669"/>
    <property type="project" value="TreeGrafter"/>
</dbReference>
<dbReference type="Gene3D" id="1.25.40.10">
    <property type="entry name" value="Tetratricopeptide repeat domain"/>
    <property type="match status" value="1"/>
</dbReference>
<keyword evidence="7" id="KW-0496">Mitochondrion</keyword>
<sequence>MSSFFGSFTRDSVDIPESELEEGSFEKYLHEALEQIKLDTVDGYEKADVFLNQAVSRYEAGDNSSIDKKLAALAYEYKGAFDFLKADSANAAVIIKKALKLSPRPRSHVLLALIAAEGTDFDPNSPNTAYTDVAYKEALGEFQKAIELDANSKDIYYNYGQIFYLIGDLASAKEKFEKAKELNPDNVYAYIQLACIAYKQGEISTCQALFKDAKRRFPVSPDVINYYGEILYDMKDFDGAEKQFDNAIKLQDALPTFNVGALPLINKALICKERQDIESHELYLARACQLDQKNETAREHLSVIYTAQKKFDECDKVLDEACAVARSPIDLRRFVVLKITNDLHRHVSKDRVLSAKLEQLQREVATQYAAAIASGAAPPQGM</sequence>
<evidence type="ECO:0000256" key="10">
    <source>
        <dbReference type="PROSITE-ProRule" id="PRU00339"/>
    </source>
</evidence>
<keyword evidence="12" id="KW-1185">Reference proteome</keyword>
<dbReference type="OrthoDB" id="2942533at2759"/>
<dbReference type="Pfam" id="PF07719">
    <property type="entry name" value="TPR_2"/>
    <property type="match status" value="1"/>
</dbReference>
<dbReference type="GO" id="GO:0030943">
    <property type="term" value="F:mitochondrion targeting sequence binding"/>
    <property type="evidence" value="ECO:0007669"/>
    <property type="project" value="TreeGrafter"/>
</dbReference>
<evidence type="ECO:0000256" key="7">
    <source>
        <dbReference type="ARBA" id="ARBA00023128"/>
    </source>
</evidence>
<dbReference type="GO" id="GO:0005741">
    <property type="term" value="C:mitochondrial outer membrane"/>
    <property type="evidence" value="ECO:0007669"/>
    <property type="project" value="UniProtKB-SubCell"/>
</dbReference>
<dbReference type="InterPro" id="IPR011990">
    <property type="entry name" value="TPR-like_helical_dom_sf"/>
</dbReference>
<accession>A0A1E4SZY1</accession>